<dbReference type="InterPro" id="IPR013320">
    <property type="entry name" value="ConA-like_dom_sf"/>
</dbReference>
<comment type="caution">
    <text evidence="1">The sequence shown here is derived from an EMBL/GenBank/DDBJ whole genome shotgun (WGS) entry which is preliminary data.</text>
</comment>
<evidence type="ECO:0000313" key="1">
    <source>
        <dbReference type="EMBL" id="GAG22276.1"/>
    </source>
</evidence>
<dbReference type="EMBL" id="BARS01031806">
    <property type="protein sequence ID" value="GAG22276.1"/>
    <property type="molecule type" value="Genomic_DNA"/>
</dbReference>
<proteinExistence type="predicted"/>
<dbReference type="Pfam" id="PF13385">
    <property type="entry name" value="Laminin_G_3"/>
    <property type="match status" value="1"/>
</dbReference>
<organism evidence="1">
    <name type="scientific">marine sediment metagenome</name>
    <dbReference type="NCBI Taxonomy" id="412755"/>
    <lineage>
        <taxon>unclassified sequences</taxon>
        <taxon>metagenomes</taxon>
        <taxon>ecological metagenomes</taxon>
    </lineage>
</organism>
<sequence>STTNATPDTPANDLYIGSRMDDFVNTNYWDGKLDDLRIYTRGLSHVEIYEIFRGNDDSPPWP</sequence>
<dbReference type="Gene3D" id="2.60.120.200">
    <property type="match status" value="1"/>
</dbReference>
<protein>
    <recommendedName>
        <fullName evidence="2">LamG-like jellyroll fold domain-containing protein</fullName>
    </recommendedName>
</protein>
<dbReference type="AlphaFoldDB" id="X0XBE0"/>
<name>X0XBE0_9ZZZZ</name>
<feature type="non-terminal residue" evidence="1">
    <location>
        <position position="1"/>
    </location>
</feature>
<gene>
    <name evidence="1" type="ORF">S01H1_49437</name>
</gene>
<dbReference type="SUPFAM" id="SSF49899">
    <property type="entry name" value="Concanavalin A-like lectins/glucanases"/>
    <property type="match status" value="1"/>
</dbReference>
<accession>X0XBE0</accession>
<reference evidence="1" key="1">
    <citation type="journal article" date="2014" name="Front. Microbiol.">
        <title>High frequency of phylogenetically diverse reductive dehalogenase-homologous genes in deep subseafloor sedimentary metagenomes.</title>
        <authorList>
            <person name="Kawai M."/>
            <person name="Futagami T."/>
            <person name="Toyoda A."/>
            <person name="Takaki Y."/>
            <person name="Nishi S."/>
            <person name="Hori S."/>
            <person name="Arai W."/>
            <person name="Tsubouchi T."/>
            <person name="Morono Y."/>
            <person name="Uchiyama I."/>
            <person name="Ito T."/>
            <person name="Fujiyama A."/>
            <person name="Inagaki F."/>
            <person name="Takami H."/>
        </authorList>
    </citation>
    <scope>NUCLEOTIDE SEQUENCE</scope>
    <source>
        <strain evidence="1">Expedition CK06-06</strain>
    </source>
</reference>
<evidence type="ECO:0008006" key="2">
    <source>
        <dbReference type="Google" id="ProtNLM"/>
    </source>
</evidence>